<sequence length="102" mass="11983">MRSVYADAIAEREAKNSIRKDFPVIANVTASKFSISFYLSNMKKPQWKFCTFQCGNPPLRFTIQQFYSTDKMRQVSSGIFTYYELKLVENCLYKRQELLLSI</sequence>
<organism evidence="1 2">
    <name type="scientific">Clunio marinus</name>
    <dbReference type="NCBI Taxonomy" id="568069"/>
    <lineage>
        <taxon>Eukaryota</taxon>
        <taxon>Metazoa</taxon>
        <taxon>Ecdysozoa</taxon>
        <taxon>Arthropoda</taxon>
        <taxon>Hexapoda</taxon>
        <taxon>Insecta</taxon>
        <taxon>Pterygota</taxon>
        <taxon>Neoptera</taxon>
        <taxon>Endopterygota</taxon>
        <taxon>Diptera</taxon>
        <taxon>Nematocera</taxon>
        <taxon>Chironomoidea</taxon>
        <taxon>Chironomidae</taxon>
        <taxon>Clunio</taxon>
    </lineage>
</organism>
<reference evidence="1 2" key="1">
    <citation type="submission" date="2015-04" db="EMBL/GenBank/DDBJ databases">
        <authorList>
            <person name="Syromyatnikov M.Y."/>
            <person name="Popov V.N."/>
        </authorList>
    </citation>
    <scope>NUCLEOTIDE SEQUENCE [LARGE SCALE GENOMIC DNA]</scope>
</reference>
<protein>
    <submittedName>
        <fullName evidence="1">CLUMA_CG006754, isoform A</fullName>
    </submittedName>
</protein>
<evidence type="ECO:0000313" key="1">
    <source>
        <dbReference type="EMBL" id="CRK93210.1"/>
    </source>
</evidence>
<keyword evidence="2" id="KW-1185">Reference proteome</keyword>
<gene>
    <name evidence="1" type="ORF">CLUMA_CG006754</name>
</gene>
<evidence type="ECO:0000313" key="2">
    <source>
        <dbReference type="Proteomes" id="UP000183832"/>
    </source>
</evidence>
<name>A0A1J1I097_9DIPT</name>
<dbReference type="EMBL" id="CVRI01000037">
    <property type="protein sequence ID" value="CRK93210.1"/>
    <property type="molecule type" value="Genomic_DNA"/>
</dbReference>
<accession>A0A1J1I097</accession>
<dbReference type="Proteomes" id="UP000183832">
    <property type="component" value="Unassembled WGS sequence"/>
</dbReference>
<proteinExistence type="predicted"/>
<dbReference type="AlphaFoldDB" id="A0A1J1I097"/>